<feature type="compositionally biased region" description="Low complexity" evidence="2">
    <location>
        <begin position="843"/>
        <end position="852"/>
    </location>
</feature>
<dbReference type="InterPro" id="IPR000626">
    <property type="entry name" value="Ubiquitin-like_dom"/>
</dbReference>
<feature type="compositionally biased region" description="Polar residues" evidence="2">
    <location>
        <begin position="222"/>
        <end position="239"/>
    </location>
</feature>
<dbReference type="GO" id="GO:0036503">
    <property type="term" value="P:ERAD pathway"/>
    <property type="evidence" value="ECO:0007669"/>
    <property type="project" value="TreeGrafter"/>
</dbReference>
<feature type="domain" description="Ubiquitin-like" evidence="3">
    <location>
        <begin position="24"/>
        <end position="99"/>
    </location>
</feature>
<feature type="region of interest" description="Disordered" evidence="2">
    <location>
        <begin position="835"/>
        <end position="868"/>
    </location>
</feature>
<dbReference type="SMART" id="SM00213">
    <property type="entry name" value="UBQ"/>
    <property type="match status" value="1"/>
</dbReference>
<dbReference type="CDD" id="cd17039">
    <property type="entry name" value="Ubl_ubiquitin_like"/>
    <property type="match status" value="1"/>
</dbReference>
<dbReference type="PROSITE" id="PS50053">
    <property type="entry name" value="UBIQUITIN_2"/>
    <property type="match status" value="1"/>
</dbReference>
<evidence type="ECO:0000259" key="3">
    <source>
        <dbReference type="PROSITE" id="PS50053"/>
    </source>
</evidence>
<dbReference type="SUPFAM" id="SSF54236">
    <property type="entry name" value="Ubiquitin-like"/>
    <property type="match status" value="1"/>
</dbReference>
<sequence length="946" mass="97940">MADDASHGASSSTVKPADDPESTIEINIKTLDSQVHKLRVEKNAPVSVLKEKVVEATGVPLDQQRLIFRGRVLKDDHLLSEYHLEDGYTLHLVARRAAEGQNSSGASEGNTHANVNVTGNGGLLDDISRSVRDLLGSLGVAMSGGVTNTAFSVPLTTAPEGPNNVPGRAQPMNPAQPGFSVLNHQIQVTQLQPPGAIPRNMIIPDSLTTLSEYMDRIDRVLQNNGAPPSRDSQSQQQLTVDDANVSPRYPSPDVLASVIERAQQLLGSSAASALSHIAQRIRQDGGTADASLRREIQTESVQLGISMQHLGAMFFELGRTMMMLRTGLSPSEAFVNSGPAVYINSTGPNPIMVQPSYQNTPPFGVSNIPVMGGISGAFGIVDPSRSSGFGDPFRRMNVPSSGASATSGSAAGTTTTSEGAINGNRQDAARTQGGNTPGHPAATRGLPTRTVVAAVPARSSAEAPNHVFSVILPVQVRGQVAVPNQSSQGSQTAVGNGAQGNSTSAVPQASVGGVSGVPPIVAQVANALAANAPSQVSLSTQTAADQGFHPTIDSRADVLSSSTPATTPQNDPSGICGSSLPPQDRNTLNVPSLDSIQQHPQLGDTCADTADLPGDATATNTHDVPSNASVENSALKNKSSDEVGSQPTEPSASGSAEPLGLGGGLIPKKRSRAVKPSGSTTDPGRDSSSVSQNQDPISVAQQFLEGFASRNTNASRSNAPASGPPSSVPQPTEVPPRRQGGGQPDIGSMISGMLNNPVFSNILSNVATQAGGSSADLRSVMEGLQSPAIVDTISSIVQNVDEQDLGAMLGSGRGQGGMDLSRMLQQMVPVVSQALGGAGGRSAGANSRQSRSWPQRIDSGEGNVPASSSQIDLGLARQSIEQHESPENIFSSVLETAAQAYGEDDSVQGMIEELSSDQELTDEYLKFLVDQVRQRVQSESQSGSQP</sequence>
<feature type="region of interest" description="Disordered" evidence="2">
    <location>
        <begin position="558"/>
        <end position="694"/>
    </location>
</feature>
<feature type="region of interest" description="Disordered" evidence="2">
    <location>
        <begin position="395"/>
        <end position="446"/>
    </location>
</feature>
<dbReference type="Proteomes" id="UP000604825">
    <property type="component" value="Unassembled WGS sequence"/>
</dbReference>
<organism evidence="4 5">
    <name type="scientific">Miscanthus lutarioriparius</name>
    <dbReference type="NCBI Taxonomy" id="422564"/>
    <lineage>
        <taxon>Eukaryota</taxon>
        <taxon>Viridiplantae</taxon>
        <taxon>Streptophyta</taxon>
        <taxon>Embryophyta</taxon>
        <taxon>Tracheophyta</taxon>
        <taxon>Spermatophyta</taxon>
        <taxon>Magnoliopsida</taxon>
        <taxon>Liliopsida</taxon>
        <taxon>Poales</taxon>
        <taxon>Poaceae</taxon>
        <taxon>PACMAD clade</taxon>
        <taxon>Panicoideae</taxon>
        <taxon>Andropogonodae</taxon>
        <taxon>Andropogoneae</taxon>
        <taxon>Saccharinae</taxon>
        <taxon>Miscanthus</taxon>
    </lineage>
</organism>
<feature type="compositionally biased region" description="Polar residues" evidence="2">
    <location>
        <begin position="559"/>
        <end position="572"/>
    </location>
</feature>
<keyword evidence="1" id="KW-0832">Ubl conjugation</keyword>
<accession>A0A811R4G0</accession>
<proteinExistence type="predicted"/>
<evidence type="ECO:0000313" key="5">
    <source>
        <dbReference type="Proteomes" id="UP000604825"/>
    </source>
</evidence>
<dbReference type="PANTHER" id="PTHR15204:SF5">
    <property type="entry name" value="LARGE PROLINE-RICH PROTEIN BAG6 ISOFORM X1"/>
    <property type="match status" value="1"/>
</dbReference>
<feature type="region of interest" description="Disordered" evidence="2">
    <location>
        <begin position="482"/>
        <end position="510"/>
    </location>
</feature>
<dbReference type="FunFam" id="3.10.20.90:FF:000154">
    <property type="entry name" value="Large proline-rich protein BAG6"/>
    <property type="match status" value="1"/>
</dbReference>
<feature type="compositionally biased region" description="Low complexity" evidence="2">
    <location>
        <begin position="400"/>
        <end position="420"/>
    </location>
</feature>
<feature type="compositionally biased region" description="Polar residues" evidence="2">
    <location>
        <begin position="482"/>
        <end position="503"/>
    </location>
</feature>
<name>A0A811R4G0_9POAL</name>
<dbReference type="PROSITE" id="PS00299">
    <property type="entry name" value="UBIQUITIN_1"/>
    <property type="match status" value="1"/>
</dbReference>
<feature type="region of interest" description="Disordered" evidence="2">
    <location>
        <begin position="222"/>
        <end position="248"/>
    </location>
</feature>
<feature type="region of interest" description="Disordered" evidence="2">
    <location>
        <begin position="1"/>
        <end position="21"/>
    </location>
</feature>
<dbReference type="Pfam" id="PF00240">
    <property type="entry name" value="ubiquitin"/>
    <property type="match status" value="1"/>
</dbReference>
<dbReference type="GO" id="GO:0031593">
    <property type="term" value="F:polyubiquitin modification-dependent protein binding"/>
    <property type="evidence" value="ECO:0007669"/>
    <property type="project" value="TreeGrafter"/>
</dbReference>
<feature type="compositionally biased region" description="Polar residues" evidence="2">
    <location>
        <begin position="617"/>
        <end position="654"/>
    </location>
</feature>
<feature type="compositionally biased region" description="Pro residues" evidence="2">
    <location>
        <begin position="722"/>
        <end position="734"/>
    </location>
</feature>
<dbReference type="InterPro" id="IPR019956">
    <property type="entry name" value="Ubiquitin_dom"/>
</dbReference>
<dbReference type="Gene3D" id="3.10.20.90">
    <property type="entry name" value="Phosphatidylinositol 3-kinase Catalytic Subunit, Chain A, domain 1"/>
    <property type="match status" value="1"/>
</dbReference>
<feature type="compositionally biased region" description="Polar residues" evidence="2">
    <location>
        <begin position="580"/>
        <end position="600"/>
    </location>
</feature>
<evidence type="ECO:0000256" key="2">
    <source>
        <dbReference type="SAM" id="MobiDB-lite"/>
    </source>
</evidence>
<dbReference type="PRINTS" id="PR00348">
    <property type="entry name" value="UBIQUITIN"/>
</dbReference>
<reference evidence="4" key="1">
    <citation type="submission" date="2020-10" db="EMBL/GenBank/DDBJ databases">
        <authorList>
            <person name="Han B."/>
            <person name="Lu T."/>
            <person name="Zhao Q."/>
            <person name="Huang X."/>
            <person name="Zhao Y."/>
        </authorList>
    </citation>
    <scope>NUCLEOTIDE SEQUENCE</scope>
</reference>
<gene>
    <name evidence="4" type="ORF">NCGR_LOCUS48218</name>
</gene>
<protein>
    <recommendedName>
        <fullName evidence="3">Ubiquitin-like domain-containing protein</fullName>
    </recommendedName>
</protein>
<dbReference type="InterPro" id="IPR019954">
    <property type="entry name" value="Ubiquitin_CS"/>
</dbReference>
<evidence type="ECO:0000256" key="1">
    <source>
        <dbReference type="ARBA" id="ARBA00022843"/>
    </source>
</evidence>
<dbReference type="PANTHER" id="PTHR15204">
    <property type="entry name" value="LARGE PROLINE-RICH PROTEIN BAG6"/>
    <property type="match status" value="1"/>
</dbReference>
<evidence type="ECO:0000313" key="4">
    <source>
        <dbReference type="EMBL" id="CAD6264913.1"/>
    </source>
</evidence>
<dbReference type="AlphaFoldDB" id="A0A811R4G0"/>
<dbReference type="EMBL" id="CAJGYO010000013">
    <property type="protein sequence ID" value="CAD6264913.1"/>
    <property type="molecule type" value="Genomic_DNA"/>
</dbReference>
<dbReference type="InterPro" id="IPR029071">
    <property type="entry name" value="Ubiquitin-like_domsf"/>
</dbReference>
<dbReference type="OrthoDB" id="267397at2759"/>
<comment type="caution">
    <text evidence="4">The sequence shown here is derived from an EMBL/GenBank/DDBJ whole genome shotgun (WGS) entry which is preliminary data.</text>
</comment>
<feature type="compositionally biased region" description="Polar residues" evidence="2">
    <location>
        <begin position="677"/>
        <end position="694"/>
    </location>
</feature>
<feature type="region of interest" description="Disordered" evidence="2">
    <location>
        <begin position="712"/>
        <end position="749"/>
    </location>
</feature>
<dbReference type="GO" id="GO:0071818">
    <property type="term" value="C:BAT3 complex"/>
    <property type="evidence" value="ECO:0007669"/>
    <property type="project" value="TreeGrafter"/>
</dbReference>
<keyword evidence="5" id="KW-1185">Reference proteome</keyword>
<dbReference type="GO" id="GO:0051787">
    <property type="term" value="F:misfolded protein binding"/>
    <property type="evidence" value="ECO:0007669"/>
    <property type="project" value="TreeGrafter"/>
</dbReference>